<protein>
    <submittedName>
        <fullName evidence="1">Uncharacterized protein</fullName>
    </submittedName>
</protein>
<sequence>MQFSHALIALVAAGLANAQLPNVPSCSIQCFVSALGASGCSPITDFKCQCGKPELVGKIAPCVLSSCPAPSDQSAVSSAVSSVCSAAGVPIQVPAVPGGPGQSSAPGSSAPAPSAPGSSAPAPSAPGSSAPAPSVPGSSAPGVPTTAAPTTAHPTSGVPGVPSGTGSYTTTGRPTASTPAQFPGAGSNVRANVGGVAAVLLAVAAYL</sequence>
<proteinExistence type="predicted"/>
<gene>
    <name evidence="1" type="ORF">LOY88_004196</name>
</gene>
<organism evidence="1">
    <name type="scientific">Ophidiomyces ophidiicola</name>
    <dbReference type="NCBI Taxonomy" id="1387563"/>
    <lineage>
        <taxon>Eukaryota</taxon>
        <taxon>Fungi</taxon>
        <taxon>Dikarya</taxon>
        <taxon>Ascomycota</taxon>
        <taxon>Pezizomycotina</taxon>
        <taxon>Eurotiomycetes</taxon>
        <taxon>Eurotiomycetidae</taxon>
        <taxon>Onygenales</taxon>
        <taxon>Onygenaceae</taxon>
        <taxon>Ophidiomyces</taxon>
    </lineage>
</organism>
<evidence type="ECO:0000313" key="1">
    <source>
        <dbReference type="EMBL" id="KAI2385246.1"/>
    </source>
</evidence>
<comment type="caution">
    <text evidence="1">The sequence shown here is derived from an EMBL/GenBank/DDBJ whole genome shotgun (WGS) entry which is preliminary data.</text>
</comment>
<accession>A0ACB8UUY7</accession>
<dbReference type="EMBL" id="JALBCA010000061">
    <property type="protein sequence ID" value="KAI2385246.1"/>
    <property type="molecule type" value="Genomic_DNA"/>
</dbReference>
<reference evidence="1" key="1">
    <citation type="journal article" date="2022" name="bioRxiv">
        <title>Population genetic analysis of Ophidiomyces ophidiicola, the causative agent of snake fungal disease, indicates recent introductions to the USA.</title>
        <authorList>
            <person name="Ladner J.T."/>
            <person name="Palmer J.M."/>
            <person name="Ettinger C.L."/>
            <person name="Stajich J.E."/>
            <person name="Farrell T.M."/>
            <person name="Glorioso B.M."/>
            <person name="Lawson B."/>
            <person name="Price S.J."/>
            <person name="Stengle A.G."/>
            <person name="Grear D.A."/>
            <person name="Lorch J.M."/>
        </authorList>
    </citation>
    <scope>NUCLEOTIDE SEQUENCE</scope>
    <source>
        <strain evidence="1">NWHC 24266-5</strain>
    </source>
</reference>
<name>A0ACB8UUY7_9EURO</name>